<accession>A0A918NVL5</accession>
<comment type="caution">
    <text evidence="2">The sequence shown here is derived from an EMBL/GenBank/DDBJ whole genome shotgun (WGS) entry which is preliminary data.</text>
</comment>
<dbReference type="AlphaFoldDB" id="A0A918NVL5"/>
<feature type="compositionally biased region" description="Basic residues" evidence="1">
    <location>
        <begin position="1"/>
        <end position="12"/>
    </location>
</feature>
<gene>
    <name evidence="2" type="ORF">GCM10010515_76480</name>
</gene>
<evidence type="ECO:0000256" key="1">
    <source>
        <dbReference type="SAM" id="MobiDB-lite"/>
    </source>
</evidence>
<reference evidence="2" key="2">
    <citation type="submission" date="2020-09" db="EMBL/GenBank/DDBJ databases">
        <authorList>
            <person name="Sun Q."/>
            <person name="Ohkuma M."/>
        </authorList>
    </citation>
    <scope>NUCLEOTIDE SEQUENCE</scope>
    <source>
        <strain evidence="2">JCM 4956</strain>
    </source>
</reference>
<proteinExistence type="predicted"/>
<dbReference type="EMBL" id="BMWD01000057">
    <property type="protein sequence ID" value="GGX99029.1"/>
    <property type="molecule type" value="Genomic_DNA"/>
</dbReference>
<reference evidence="2" key="1">
    <citation type="journal article" date="2014" name="Int. J. Syst. Evol. Microbiol.">
        <title>Complete genome sequence of Corynebacterium casei LMG S-19264T (=DSM 44701T), isolated from a smear-ripened cheese.</title>
        <authorList>
            <consortium name="US DOE Joint Genome Institute (JGI-PGF)"/>
            <person name="Walter F."/>
            <person name="Albersmeier A."/>
            <person name="Kalinowski J."/>
            <person name="Ruckert C."/>
        </authorList>
    </citation>
    <scope>NUCLEOTIDE SEQUENCE</scope>
    <source>
        <strain evidence="2">JCM 4956</strain>
    </source>
</reference>
<organism evidence="2 3">
    <name type="scientific">Streptomyces fructofermentans</name>
    <dbReference type="NCBI Taxonomy" id="152141"/>
    <lineage>
        <taxon>Bacteria</taxon>
        <taxon>Bacillati</taxon>
        <taxon>Actinomycetota</taxon>
        <taxon>Actinomycetes</taxon>
        <taxon>Kitasatosporales</taxon>
        <taxon>Streptomycetaceae</taxon>
        <taxon>Streptomyces</taxon>
    </lineage>
</organism>
<evidence type="ECO:0000313" key="2">
    <source>
        <dbReference type="EMBL" id="GGX99029.1"/>
    </source>
</evidence>
<dbReference type="RefSeq" id="WP_190040258.1">
    <property type="nucleotide sequence ID" value="NZ_BMWD01000057.1"/>
</dbReference>
<sequence>MGSSPKRPRSQRPRLPESSSSQKAAKYAWNGGLTGTSKQAGNLPVVEVCTTDGCGAPSSGPAPRAAMVQVHGAGSDAAAHWYCHGRCAAIAAARADLRTGGHRQAGRS</sequence>
<evidence type="ECO:0000313" key="3">
    <source>
        <dbReference type="Proteomes" id="UP000645555"/>
    </source>
</evidence>
<keyword evidence="3" id="KW-1185">Reference proteome</keyword>
<dbReference type="Proteomes" id="UP000645555">
    <property type="component" value="Unassembled WGS sequence"/>
</dbReference>
<name>A0A918NVL5_9ACTN</name>
<protein>
    <submittedName>
        <fullName evidence="2">Uncharacterized protein</fullName>
    </submittedName>
</protein>
<feature type="region of interest" description="Disordered" evidence="1">
    <location>
        <begin position="1"/>
        <end position="42"/>
    </location>
</feature>